<sequence length="568" mass="64109">MELRFPRFSQGLAQDPTTRRIWFGIATAHDFESHDDITEERLYQNIFASHFGQLAIIFLWTSGNLFHVAWQGNFESWIQDPLHVRPIAHAIWDPHFGQPAVEAFTRGGAAGPVNIAYSGVYQWWYTIGLRTNEDLYTGALFLLFLSTLSLIGGWLHLQPKWKPSLSWFKNAESRLNHHLSGLFGVSSLAWTGHLVHVAIPASRGEYVRWNNFLDVLPYPQGLGPLLTGQWNLYAQNPDSSNHLFGTTQGAGTAILTLLGGFHPQTQSLWLTDIAHHHLAIAFIFLIAGHMYRTNFGIGHSIKDLLEAHTPPGGPGDFLVHHAIALGLHTTTLILVKGALDARGSKLMPDKKDFGYSFPCDGPGRGGTCDISAWDAFYLAVFWMLNTIGWGNVSQFNESSTYLMGWLRDYLWLNSSQLINGYNPFGMNSLSVWAWMFLFGHLVWATGFMFLISWRGYWQELIETLAWAHERTPLANLIRWRDKPVALSIVQARLVGLAHFSVGYIFTYAAFLIASTSGKIRTIVGTAHYGKKKFDSEREEAAEIRTEISFDSSIFKKKDKKQSLPFEFE</sequence>
<evidence type="ECO:0000313" key="24">
    <source>
        <dbReference type="EnsemblPlants" id="OMERI03G24080.1"/>
    </source>
</evidence>
<keyword evidence="19" id="KW-0411">Iron-sulfur</keyword>
<keyword evidence="12" id="KW-0603">Photosystem I</keyword>
<evidence type="ECO:0000256" key="23">
    <source>
        <dbReference type="SAM" id="Phobius"/>
    </source>
</evidence>
<comment type="subunit">
    <text evidence="21">The PsaA/B heterodimer binds the P700 chlorophyll special pair and subsequent electron acceptors. PSI consists of a core antenna complex that captures photons, and an electron transfer chain that converts photonic excitation into a charge separation. The eukaryotic PSI reaction center is composed of at least 11 subunits.</text>
</comment>
<keyword evidence="16" id="KW-0157">Chromophore</keyword>
<keyword evidence="6" id="KW-0004">4Fe-4S</keyword>
<keyword evidence="8" id="KW-0150">Chloroplast</keyword>
<evidence type="ECO:0000256" key="16">
    <source>
        <dbReference type="ARBA" id="ARBA00022991"/>
    </source>
</evidence>
<feature type="transmembrane region" description="Helical" evidence="23">
    <location>
        <begin position="135"/>
        <end position="157"/>
    </location>
</feature>
<evidence type="ECO:0000256" key="18">
    <source>
        <dbReference type="ARBA" id="ARBA00023004"/>
    </source>
</evidence>
<dbReference type="GO" id="GO:0016168">
    <property type="term" value="F:chlorophyll binding"/>
    <property type="evidence" value="ECO:0007669"/>
    <property type="project" value="UniProtKB-KW"/>
</dbReference>
<evidence type="ECO:0000256" key="13">
    <source>
        <dbReference type="ARBA" id="ARBA00022842"/>
    </source>
</evidence>
<keyword evidence="10 23" id="KW-0812">Transmembrane</keyword>
<dbReference type="InterPro" id="IPR020586">
    <property type="entry name" value="PSI_PsaA/B_CS"/>
</dbReference>
<evidence type="ECO:0000256" key="3">
    <source>
        <dbReference type="ARBA" id="ARBA00010598"/>
    </source>
</evidence>
<comment type="catalytic activity">
    <reaction evidence="22">
        <text>reduced [plastocyanin] + hnu + oxidized [2Fe-2S]-[ferredoxin] = oxidized [plastocyanin] + reduced [2Fe-2S]-[ferredoxin]</text>
        <dbReference type="Rhea" id="RHEA:30407"/>
        <dbReference type="Rhea" id="RHEA-COMP:10000"/>
        <dbReference type="Rhea" id="RHEA-COMP:10001"/>
        <dbReference type="Rhea" id="RHEA-COMP:10039"/>
        <dbReference type="Rhea" id="RHEA-COMP:10040"/>
        <dbReference type="ChEBI" id="CHEBI:29036"/>
        <dbReference type="ChEBI" id="CHEBI:30212"/>
        <dbReference type="ChEBI" id="CHEBI:33737"/>
        <dbReference type="ChEBI" id="CHEBI:33738"/>
        <dbReference type="ChEBI" id="CHEBI:49552"/>
        <dbReference type="EC" id="1.97.1.12"/>
    </reaction>
</comment>
<proteinExistence type="inferred from homology"/>
<dbReference type="Gramene" id="OMERI03G24080.1">
    <property type="protein sequence ID" value="OMERI03G24080.1"/>
    <property type="gene ID" value="OMERI03G24080"/>
</dbReference>
<dbReference type="PRINTS" id="PR00257">
    <property type="entry name" value="PHOTSYSPSAAB"/>
</dbReference>
<dbReference type="SUPFAM" id="SSF81558">
    <property type="entry name" value="Photosystem I subunits PsaA/PsaB"/>
    <property type="match status" value="1"/>
</dbReference>
<dbReference type="GO" id="GO:0046872">
    <property type="term" value="F:metal ion binding"/>
    <property type="evidence" value="ECO:0007669"/>
    <property type="project" value="UniProtKB-KW"/>
</dbReference>
<evidence type="ECO:0000256" key="21">
    <source>
        <dbReference type="ARBA" id="ARBA00026002"/>
    </source>
</evidence>
<feature type="transmembrane region" description="Helical" evidence="23">
    <location>
        <begin position="273"/>
        <end position="291"/>
    </location>
</feature>
<evidence type="ECO:0000256" key="9">
    <source>
        <dbReference type="ARBA" id="ARBA00022531"/>
    </source>
</evidence>
<comment type="similarity">
    <text evidence="3">Belongs to the PsaA/PsaB family.</text>
</comment>
<evidence type="ECO:0000256" key="8">
    <source>
        <dbReference type="ARBA" id="ARBA00022528"/>
    </source>
</evidence>
<evidence type="ECO:0000256" key="1">
    <source>
        <dbReference type="ARBA" id="ARBA00003162"/>
    </source>
</evidence>
<dbReference type="PANTHER" id="PTHR30128:SF19">
    <property type="entry name" value="PHOTOSYSTEM I P700 CHLOROPHYLL A APOPROTEIN A1-RELATED"/>
    <property type="match status" value="1"/>
</dbReference>
<feature type="transmembrane region" description="Helical" evidence="23">
    <location>
        <begin position="431"/>
        <end position="453"/>
    </location>
</feature>
<dbReference type="Proteomes" id="UP000008021">
    <property type="component" value="Chromosome 3"/>
</dbReference>
<evidence type="ECO:0000256" key="7">
    <source>
        <dbReference type="ARBA" id="ARBA00022494"/>
    </source>
</evidence>
<dbReference type="Pfam" id="PF00223">
    <property type="entry name" value="PsaA_PsaB"/>
    <property type="match status" value="2"/>
</dbReference>
<dbReference type="EC" id="1.97.1.12" evidence="4"/>
<keyword evidence="15 23" id="KW-1133">Transmembrane helix</keyword>
<evidence type="ECO:0000256" key="4">
    <source>
        <dbReference type="ARBA" id="ARBA00013197"/>
    </source>
</evidence>
<keyword evidence="5" id="KW-0813">Transport</keyword>
<dbReference type="Gene3D" id="1.20.1130.10">
    <property type="entry name" value="Photosystem I PsaA/PsaB"/>
    <property type="match status" value="2"/>
</dbReference>
<feature type="transmembrane region" description="Helical" evidence="23">
    <location>
        <begin position="178"/>
        <end position="199"/>
    </location>
</feature>
<keyword evidence="7" id="KW-0148">Chlorophyll</keyword>
<keyword evidence="14" id="KW-0249">Electron transport</keyword>
<dbReference type="GO" id="GO:0016491">
    <property type="term" value="F:oxidoreductase activity"/>
    <property type="evidence" value="ECO:0007669"/>
    <property type="project" value="UniProtKB-KW"/>
</dbReference>
<evidence type="ECO:0000256" key="14">
    <source>
        <dbReference type="ARBA" id="ARBA00022982"/>
    </source>
</evidence>
<evidence type="ECO:0000256" key="10">
    <source>
        <dbReference type="ARBA" id="ARBA00022692"/>
    </source>
</evidence>
<keyword evidence="25" id="KW-1185">Reference proteome</keyword>
<dbReference type="InterPro" id="IPR036408">
    <property type="entry name" value="PSI_PsaA/B_sf"/>
</dbReference>
<dbReference type="GO" id="GO:0009522">
    <property type="term" value="C:photosystem I"/>
    <property type="evidence" value="ECO:0007669"/>
    <property type="project" value="UniProtKB-KW"/>
</dbReference>
<keyword evidence="8" id="KW-0934">Plastid</keyword>
<keyword evidence="11" id="KW-0479">Metal-binding</keyword>
<dbReference type="GO" id="GO:0051539">
    <property type="term" value="F:4 iron, 4 sulfur cluster binding"/>
    <property type="evidence" value="ECO:0007669"/>
    <property type="project" value="UniProtKB-KW"/>
</dbReference>
<dbReference type="GO" id="GO:0015979">
    <property type="term" value="P:photosynthesis"/>
    <property type="evidence" value="ECO:0007669"/>
    <property type="project" value="UniProtKB-KW"/>
</dbReference>
<evidence type="ECO:0000256" key="22">
    <source>
        <dbReference type="ARBA" id="ARBA00048912"/>
    </source>
</evidence>
<evidence type="ECO:0000256" key="19">
    <source>
        <dbReference type="ARBA" id="ARBA00023014"/>
    </source>
</evidence>
<dbReference type="AlphaFoldDB" id="A0A0E0D3W8"/>
<organism evidence="24">
    <name type="scientific">Oryza meridionalis</name>
    <dbReference type="NCBI Taxonomy" id="40149"/>
    <lineage>
        <taxon>Eukaryota</taxon>
        <taxon>Viridiplantae</taxon>
        <taxon>Streptophyta</taxon>
        <taxon>Embryophyta</taxon>
        <taxon>Tracheophyta</taxon>
        <taxon>Spermatophyta</taxon>
        <taxon>Magnoliopsida</taxon>
        <taxon>Liliopsida</taxon>
        <taxon>Poales</taxon>
        <taxon>Poaceae</taxon>
        <taxon>BOP clade</taxon>
        <taxon>Oryzoideae</taxon>
        <taxon>Oryzeae</taxon>
        <taxon>Oryzinae</taxon>
        <taxon>Oryza</taxon>
    </lineage>
</organism>
<dbReference type="InterPro" id="IPR001280">
    <property type="entry name" value="PSI_PsaA/B"/>
</dbReference>
<dbReference type="GO" id="GO:0009535">
    <property type="term" value="C:chloroplast thylakoid membrane"/>
    <property type="evidence" value="ECO:0007669"/>
    <property type="project" value="TreeGrafter"/>
</dbReference>
<evidence type="ECO:0000256" key="17">
    <source>
        <dbReference type="ARBA" id="ARBA00023002"/>
    </source>
</evidence>
<evidence type="ECO:0000256" key="2">
    <source>
        <dbReference type="ARBA" id="ARBA00004141"/>
    </source>
</evidence>
<keyword evidence="9" id="KW-0602">Photosynthesis</keyword>
<dbReference type="PROSITE" id="PS00419">
    <property type="entry name" value="PHOTOSYSTEM_I_PSAAB"/>
    <property type="match status" value="1"/>
</dbReference>
<evidence type="ECO:0000256" key="11">
    <source>
        <dbReference type="ARBA" id="ARBA00022723"/>
    </source>
</evidence>
<keyword evidence="20 23" id="KW-0472">Membrane</keyword>
<evidence type="ECO:0000256" key="15">
    <source>
        <dbReference type="ARBA" id="ARBA00022989"/>
    </source>
</evidence>
<protein>
    <recommendedName>
        <fullName evidence="4">photosystem I</fullName>
        <ecNumber evidence="4">1.97.1.12</ecNumber>
    </recommendedName>
</protein>
<dbReference type="PANTHER" id="PTHR30128">
    <property type="entry name" value="OUTER MEMBRANE PROTEIN, OMPA-RELATED"/>
    <property type="match status" value="1"/>
</dbReference>
<evidence type="ECO:0000256" key="20">
    <source>
        <dbReference type="ARBA" id="ARBA00023136"/>
    </source>
</evidence>
<evidence type="ECO:0000256" key="5">
    <source>
        <dbReference type="ARBA" id="ARBA00022448"/>
    </source>
</evidence>
<evidence type="ECO:0000256" key="12">
    <source>
        <dbReference type="ARBA" id="ARBA00022836"/>
    </source>
</evidence>
<dbReference type="EnsemblPlants" id="OMERI03G24080.1">
    <property type="protein sequence ID" value="OMERI03G24080.1"/>
    <property type="gene ID" value="OMERI03G24080"/>
</dbReference>
<keyword evidence="13" id="KW-0460">Magnesium</keyword>
<accession>A0A0E0D3W8</accession>
<reference evidence="24" key="2">
    <citation type="submission" date="2018-05" db="EMBL/GenBank/DDBJ databases">
        <title>OmerRS3 (Oryza meridionalis Reference Sequence Version 3).</title>
        <authorList>
            <person name="Zhang J."/>
            <person name="Kudrna D."/>
            <person name="Lee S."/>
            <person name="Talag J."/>
            <person name="Welchert J."/>
            <person name="Wing R.A."/>
        </authorList>
    </citation>
    <scope>NUCLEOTIDE SEQUENCE [LARGE SCALE GENOMIC DNA]</scope>
    <source>
        <strain evidence="24">cv. OR44</strain>
    </source>
</reference>
<keyword evidence="18" id="KW-0408">Iron</keyword>
<name>A0A0E0D3W8_9ORYZ</name>
<reference evidence="24" key="1">
    <citation type="submission" date="2015-04" db="UniProtKB">
        <authorList>
            <consortium name="EnsemblPlants"/>
        </authorList>
    </citation>
    <scope>IDENTIFICATION</scope>
</reference>
<comment type="subcellular location">
    <subcellularLocation>
        <location evidence="2">Membrane</location>
        <topology evidence="2">Multi-pass membrane protein</topology>
    </subcellularLocation>
</comment>
<evidence type="ECO:0000256" key="6">
    <source>
        <dbReference type="ARBA" id="ARBA00022485"/>
    </source>
</evidence>
<feature type="transmembrane region" description="Helical" evidence="23">
    <location>
        <begin position="493"/>
        <end position="513"/>
    </location>
</feature>
<evidence type="ECO:0000313" key="25">
    <source>
        <dbReference type="Proteomes" id="UP000008021"/>
    </source>
</evidence>
<dbReference type="STRING" id="40149.A0A0E0D3W8"/>
<comment type="function">
    <text evidence="1">PsaA and PsaB bind P700, the primary electron donor of photosystem I (PSI), as well as the electron acceptors A0, A1 and FX. PSI is a plastocyanin-ferredoxin oxidoreductase, converting photonic excitation into a charge separation, which transfers an electron from the donor P700 chlorophyll pair to the spectroscopically characterized acceptors A0, A1, FX, FA and FB in turn. Oxidized P700 is reduced on the lumenal side of the thylakoid membrane by plastocyanin.</text>
</comment>
<keyword evidence="17" id="KW-0560">Oxidoreductase</keyword>
<dbReference type="HOGENOM" id="CLU_016126_1_0_1"/>